<evidence type="ECO:0000256" key="4">
    <source>
        <dbReference type="ARBA" id="ARBA00022989"/>
    </source>
</evidence>
<evidence type="ECO:0000313" key="8">
    <source>
        <dbReference type="EMBL" id="MDG0862066.1"/>
    </source>
</evidence>
<keyword evidence="5 6" id="KW-0472">Membrane</keyword>
<name>A0A9X4LDU3_9BURK</name>
<gene>
    <name evidence="8" type="ORF">EXJ73_06210</name>
</gene>
<comment type="caution">
    <text evidence="8">The sequence shown here is derived from an EMBL/GenBank/DDBJ whole genome shotgun (WGS) entry which is preliminary data.</text>
</comment>
<dbReference type="AlphaFoldDB" id="A0A9X4LDU3"/>
<dbReference type="GO" id="GO:0005886">
    <property type="term" value="C:plasma membrane"/>
    <property type="evidence" value="ECO:0007669"/>
    <property type="project" value="TreeGrafter"/>
</dbReference>
<accession>A0A9X4LDU3</accession>
<feature type="transmembrane region" description="Helical" evidence="6">
    <location>
        <begin position="100"/>
        <end position="121"/>
    </location>
</feature>
<feature type="transmembrane region" description="Helical" evidence="6">
    <location>
        <begin position="60"/>
        <end position="80"/>
    </location>
</feature>
<dbReference type="InterPro" id="IPR007267">
    <property type="entry name" value="GtrA_DPMS_TM"/>
</dbReference>
<comment type="similarity">
    <text evidence="2">Belongs to the GtrA family.</text>
</comment>
<evidence type="ECO:0000256" key="5">
    <source>
        <dbReference type="ARBA" id="ARBA00023136"/>
    </source>
</evidence>
<organism evidence="8 9">
    <name type="scientific">Pelomonas aquatica</name>
    <dbReference type="NCBI Taxonomy" id="431058"/>
    <lineage>
        <taxon>Bacteria</taxon>
        <taxon>Pseudomonadati</taxon>
        <taxon>Pseudomonadota</taxon>
        <taxon>Betaproteobacteria</taxon>
        <taxon>Burkholderiales</taxon>
        <taxon>Sphaerotilaceae</taxon>
        <taxon>Roseateles</taxon>
    </lineage>
</organism>
<keyword evidence="9" id="KW-1185">Reference proteome</keyword>
<dbReference type="PANTHER" id="PTHR38459:SF1">
    <property type="entry name" value="PROPHAGE BACTOPRENOL-LINKED GLUCOSE TRANSLOCASE HOMOLOG"/>
    <property type="match status" value="1"/>
</dbReference>
<evidence type="ECO:0000256" key="1">
    <source>
        <dbReference type="ARBA" id="ARBA00004141"/>
    </source>
</evidence>
<dbReference type="EMBL" id="SGUG01000007">
    <property type="protein sequence ID" value="MDG0862066.1"/>
    <property type="molecule type" value="Genomic_DNA"/>
</dbReference>
<keyword evidence="3 6" id="KW-0812">Transmembrane</keyword>
<dbReference type="Pfam" id="PF04138">
    <property type="entry name" value="GtrA_DPMS_TM"/>
    <property type="match status" value="1"/>
</dbReference>
<dbReference type="GO" id="GO:0000271">
    <property type="term" value="P:polysaccharide biosynthetic process"/>
    <property type="evidence" value="ECO:0007669"/>
    <property type="project" value="InterPro"/>
</dbReference>
<comment type="subcellular location">
    <subcellularLocation>
        <location evidence="1">Membrane</location>
        <topology evidence="1">Multi-pass membrane protein</topology>
    </subcellularLocation>
</comment>
<feature type="transmembrane region" description="Helical" evidence="6">
    <location>
        <begin position="127"/>
        <end position="147"/>
    </location>
</feature>
<reference evidence="8" key="1">
    <citation type="submission" date="2019-02" db="EMBL/GenBank/DDBJ databases">
        <title>Draft genome of the type strain Pelomonas aquatica CCUG 52575T.</title>
        <authorList>
            <person name="Gomila M."/>
            <person name="Lalucat J."/>
        </authorList>
    </citation>
    <scope>NUCLEOTIDE SEQUENCE</scope>
    <source>
        <strain evidence="8">CCUG 52575</strain>
    </source>
</reference>
<proteinExistence type="inferred from homology"/>
<dbReference type="RefSeq" id="WP_268146528.1">
    <property type="nucleotide sequence ID" value="NZ_JAPPUW010000001.1"/>
</dbReference>
<dbReference type="Proteomes" id="UP001152766">
    <property type="component" value="Unassembled WGS sequence"/>
</dbReference>
<protein>
    <submittedName>
        <fullName evidence="8">GtrA family protein</fullName>
    </submittedName>
</protein>
<evidence type="ECO:0000256" key="3">
    <source>
        <dbReference type="ARBA" id="ARBA00022692"/>
    </source>
</evidence>
<dbReference type="PANTHER" id="PTHR38459">
    <property type="entry name" value="PROPHAGE BACTOPRENOL-LINKED GLUCOSE TRANSLOCASE HOMOLOG"/>
    <property type="match status" value="1"/>
</dbReference>
<feature type="domain" description="GtrA/DPMS transmembrane" evidence="7">
    <location>
        <begin position="38"/>
        <end position="153"/>
    </location>
</feature>
<sequence>MAAAAEAGFAADLRPLRLFSADLERALTVPTLSREFLRYFAASVAALALDTAVFNLSLRLGINLAVSACLGFSLGLMLIYTISTRHVFSQRRMADRRHEFALFALIGGAGLLLTEALLWLLVRQIGVAPLAAKLGSACGVFLFNFALRKSLLFTSLNPTLSPLR</sequence>
<evidence type="ECO:0000256" key="6">
    <source>
        <dbReference type="SAM" id="Phobius"/>
    </source>
</evidence>
<evidence type="ECO:0000256" key="2">
    <source>
        <dbReference type="ARBA" id="ARBA00009399"/>
    </source>
</evidence>
<evidence type="ECO:0000313" key="9">
    <source>
        <dbReference type="Proteomes" id="UP001152766"/>
    </source>
</evidence>
<evidence type="ECO:0000259" key="7">
    <source>
        <dbReference type="Pfam" id="PF04138"/>
    </source>
</evidence>
<keyword evidence="4 6" id="KW-1133">Transmembrane helix</keyword>
<dbReference type="InterPro" id="IPR051401">
    <property type="entry name" value="GtrA_CellWall_Glycosyl"/>
</dbReference>